<sequence length="96" mass="11075">MHIGKVGQPLHKVPVASDMVGQIVHADPKASQQRGILIVLLQVPVHIGHLIEKEKFSVVFRNFRQSRIRPVQHRGFEPAEFFYAVFRLRHNHAPKR</sequence>
<dbReference type="EMBL" id="VSSQ01005168">
    <property type="protein sequence ID" value="MPM28118.1"/>
    <property type="molecule type" value="Genomic_DNA"/>
</dbReference>
<name>A0A644YJD2_9ZZZZ</name>
<organism evidence="1">
    <name type="scientific">bioreactor metagenome</name>
    <dbReference type="NCBI Taxonomy" id="1076179"/>
    <lineage>
        <taxon>unclassified sequences</taxon>
        <taxon>metagenomes</taxon>
        <taxon>ecological metagenomes</taxon>
    </lineage>
</organism>
<gene>
    <name evidence="1" type="ORF">SDC9_74637</name>
</gene>
<proteinExistence type="predicted"/>
<protein>
    <submittedName>
        <fullName evidence="1">Uncharacterized protein</fullName>
    </submittedName>
</protein>
<accession>A0A644YJD2</accession>
<dbReference type="AlphaFoldDB" id="A0A644YJD2"/>
<evidence type="ECO:0000313" key="1">
    <source>
        <dbReference type="EMBL" id="MPM28118.1"/>
    </source>
</evidence>
<comment type="caution">
    <text evidence="1">The sequence shown here is derived from an EMBL/GenBank/DDBJ whole genome shotgun (WGS) entry which is preliminary data.</text>
</comment>
<reference evidence="1" key="1">
    <citation type="submission" date="2019-08" db="EMBL/GenBank/DDBJ databases">
        <authorList>
            <person name="Kucharzyk K."/>
            <person name="Murdoch R.W."/>
            <person name="Higgins S."/>
            <person name="Loffler F."/>
        </authorList>
    </citation>
    <scope>NUCLEOTIDE SEQUENCE</scope>
</reference>